<dbReference type="EMBL" id="CP010086">
    <property type="protein sequence ID" value="AJG99162.1"/>
    <property type="molecule type" value="Genomic_DNA"/>
</dbReference>
<accession>A0A0B5QMB7</accession>
<proteinExistence type="predicted"/>
<dbReference type="OrthoDB" id="9795264at2"/>
<gene>
    <name evidence="1" type="ORF">LF65_02589</name>
</gene>
<protein>
    <recommendedName>
        <fullName evidence="3">DUF2922 domain-containing protein</fullName>
    </recommendedName>
</protein>
<dbReference type="RefSeq" id="WP_041896479.1">
    <property type="nucleotide sequence ID" value="NZ_CP010086.2"/>
</dbReference>
<dbReference type="InterPro" id="IPR021321">
    <property type="entry name" value="DUF2922"/>
</dbReference>
<dbReference type="Proteomes" id="UP000031866">
    <property type="component" value="Chromosome"/>
</dbReference>
<dbReference type="AlphaFoldDB" id="A0A0B5QMB7"/>
<dbReference type="KEGG" id="cbei:LF65_02589"/>
<name>A0A0B5QMB7_CLOBE</name>
<evidence type="ECO:0000313" key="2">
    <source>
        <dbReference type="Proteomes" id="UP000031866"/>
    </source>
</evidence>
<reference evidence="2" key="1">
    <citation type="submission" date="2014-12" db="EMBL/GenBank/DDBJ databases">
        <title>Genome sequence of Clostridium beijerinckii strain 59B.</title>
        <authorList>
            <person name="Little G.T."/>
            <person name="Minton N.P."/>
        </authorList>
    </citation>
    <scope>NUCLEOTIDE SEQUENCE [LARGE SCALE GENOMIC DNA]</scope>
    <source>
        <strain evidence="2">59B</strain>
    </source>
</reference>
<sequence length="73" mass="8274">MEYILLMSFLTENGEKSNLNISGVKPDLTPVEVNTLMDTIVAKNIFRNDKGELVKKYGAHLTEKNVTKFEITK</sequence>
<organism evidence="1 2">
    <name type="scientific">Clostridium beijerinckii</name>
    <name type="common">Clostridium MP</name>
    <dbReference type="NCBI Taxonomy" id="1520"/>
    <lineage>
        <taxon>Bacteria</taxon>
        <taxon>Bacillati</taxon>
        <taxon>Bacillota</taxon>
        <taxon>Clostridia</taxon>
        <taxon>Eubacteriales</taxon>
        <taxon>Clostridiaceae</taxon>
        <taxon>Clostridium</taxon>
    </lineage>
</organism>
<dbReference type="Pfam" id="PF11148">
    <property type="entry name" value="DUF2922"/>
    <property type="match status" value="1"/>
</dbReference>
<evidence type="ECO:0000313" key="1">
    <source>
        <dbReference type="EMBL" id="AJG99162.1"/>
    </source>
</evidence>
<evidence type="ECO:0008006" key="3">
    <source>
        <dbReference type="Google" id="ProtNLM"/>
    </source>
</evidence>